<dbReference type="AlphaFoldDB" id="A0A5N6LX47"/>
<gene>
    <name evidence="1" type="ORF">E3N88_38649</name>
</gene>
<organism evidence="1 2">
    <name type="scientific">Mikania micrantha</name>
    <name type="common">bitter vine</name>
    <dbReference type="NCBI Taxonomy" id="192012"/>
    <lineage>
        <taxon>Eukaryota</taxon>
        <taxon>Viridiplantae</taxon>
        <taxon>Streptophyta</taxon>
        <taxon>Embryophyta</taxon>
        <taxon>Tracheophyta</taxon>
        <taxon>Spermatophyta</taxon>
        <taxon>Magnoliopsida</taxon>
        <taxon>eudicotyledons</taxon>
        <taxon>Gunneridae</taxon>
        <taxon>Pentapetalae</taxon>
        <taxon>asterids</taxon>
        <taxon>campanulids</taxon>
        <taxon>Asterales</taxon>
        <taxon>Asteraceae</taxon>
        <taxon>Asteroideae</taxon>
        <taxon>Heliantheae alliance</taxon>
        <taxon>Eupatorieae</taxon>
        <taxon>Mikania</taxon>
    </lineage>
</organism>
<accession>A0A5N6LX47</accession>
<sequence length="95" mass="10995">MMNVGENRAQNGVLDCPKLKNEENFLSIGRKGSSRYAEVGLRVLRGVRDESKYLKNPEKLRESLLYYHFGDILLHLYYQVDRDSGENAPHKLVIK</sequence>
<protein>
    <submittedName>
        <fullName evidence="1">Uncharacterized protein</fullName>
    </submittedName>
</protein>
<name>A0A5N6LX47_9ASTR</name>
<dbReference type="EMBL" id="SZYD01000018">
    <property type="protein sequence ID" value="KAD2805272.1"/>
    <property type="molecule type" value="Genomic_DNA"/>
</dbReference>
<keyword evidence="2" id="KW-1185">Reference proteome</keyword>
<proteinExistence type="predicted"/>
<comment type="caution">
    <text evidence="1">The sequence shown here is derived from an EMBL/GenBank/DDBJ whole genome shotgun (WGS) entry which is preliminary data.</text>
</comment>
<dbReference type="Proteomes" id="UP000326396">
    <property type="component" value="Linkage Group LG8"/>
</dbReference>
<evidence type="ECO:0000313" key="2">
    <source>
        <dbReference type="Proteomes" id="UP000326396"/>
    </source>
</evidence>
<evidence type="ECO:0000313" key="1">
    <source>
        <dbReference type="EMBL" id="KAD2805272.1"/>
    </source>
</evidence>
<reference evidence="1 2" key="1">
    <citation type="submission" date="2019-05" db="EMBL/GenBank/DDBJ databases">
        <title>Mikania micrantha, genome provides insights into the molecular mechanism of rapid growth.</title>
        <authorList>
            <person name="Liu B."/>
        </authorList>
    </citation>
    <scope>NUCLEOTIDE SEQUENCE [LARGE SCALE GENOMIC DNA]</scope>
    <source>
        <strain evidence="1">NLD-2019</strain>
        <tissue evidence="1">Leaf</tissue>
    </source>
</reference>